<protein>
    <submittedName>
        <fullName evidence="2">DUF2384 domain-containing protein</fullName>
    </submittedName>
</protein>
<accession>A0AAN1QE28</accession>
<evidence type="ECO:0000313" key="2">
    <source>
        <dbReference type="EMBL" id="AYV36573.1"/>
    </source>
</evidence>
<sequence>MQGHLVVNFPLKTTVWGRIAHERSCLYNEECYMMPYATYHPSSDAVTPNRLLEGLGIPRDPLGAHLWIVAGVAPGIIHRLAELMSADIGLICRLAGISRHTVARKLRIGAPLSISQGARVYGVVQALNAALSLNKNDTAKALSWLNRPAWGLGGVAPATLLNTPMGVQAVVNLVGRIQHGVCN</sequence>
<dbReference type="EMBL" id="CP033604">
    <property type="protein sequence ID" value="AYV36573.1"/>
    <property type="molecule type" value="Genomic_DNA"/>
</dbReference>
<proteinExistence type="predicted"/>
<organism evidence="2 3">
    <name type="scientific">Aeromonas veronii</name>
    <dbReference type="NCBI Taxonomy" id="654"/>
    <lineage>
        <taxon>Bacteria</taxon>
        <taxon>Pseudomonadati</taxon>
        <taxon>Pseudomonadota</taxon>
        <taxon>Gammaproteobacteria</taxon>
        <taxon>Aeromonadales</taxon>
        <taxon>Aeromonadaceae</taxon>
        <taxon>Aeromonas</taxon>
    </lineage>
</organism>
<evidence type="ECO:0000313" key="3">
    <source>
        <dbReference type="Proteomes" id="UP000267614"/>
    </source>
</evidence>
<dbReference type="RefSeq" id="WP_123172651.1">
    <property type="nucleotide sequence ID" value="NZ_CAAKNL010000015.1"/>
</dbReference>
<evidence type="ECO:0000259" key="1">
    <source>
        <dbReference type="Pfam" id="PF09722"/>
    </source>
</evidence>
<reference evidence="2 3" key="1">
    <citation type="submission" date="2018-11" db="EMBL/GenBank/DDBJ databases">
        <title>Complete genome sequence of multidrug-resistant Aeromonas veronii strain MS-18-37.</title>
        <authorList>
            <person name="Abdelhamed H."/>
            <person name="Lawrence M."/>
            <person name="Waldbieser G."/>
        </authorList>
    </citation>
    <scope>NUCLEOTIDE SEQUENCE [LARGE SCALE GENOMIC DNA]</scope>
    <source>
        <strain evidence="2 3">MS-18-37</strain>
    </source>
</reference>
<dbReference type="Pfam" id="PF09722">
    <property type="entry name" value="Xre_MbcA_ParS_C"/>
    <property type="match status" value="1"/>
</dbReference>
<dbReference type="Proteomes" id="UP000267614">
    <property type="component" value="Chromosome"/>
</dbReference>
<name>A0AAN1QE28_AERVE</name>
<gene>
    <name evidence="2" type="ORF">EFI48_06980</name>
</gene>
<dbReference type="InterPro" id="IPR011979">
    <property type="entry name" value="Antitox_Xre"/>
</dbReference>
<dbReference type="GeneID" id="60844653"/>
<feature type="domain" description="Antitoxin Xre/MbcA/ParS-like toxin-binding" evidence="1">
    <location>
        <begin position="136"/>
        <end position="180"/>
    </location>
</feature>
<dbReference type="NCBIfam" id="TIGR02293">
    <property type="entry name" value="TAS_TIGR02293"/>
    <property type="match status" value="1"/>
</dbReference>
<dbReference type="InterPro" id="IPR024467">
    <property type="entry name" value="Xre/MbcA/ParS-like_toxin-bd"/>
</dbReference>
<dbReference type="AlphaFoldDB" id="A0AAN1QE28"/>